<dbReference type="Proteomes" id="UP000433483">
    <property type="component" value="Unassembled WGS sequence"/>
</dbReference>
<evidence type="ECO:0008006" key="22">
    <source>
        <dbReference type="Google" id="ProtNLM"/>
    </source>
</evidence>
<dbReference type="Proteomes" id="UP000440367">
    <property type="component" value="Unassembled WGS sequence"/>
</dbReference>
<dbReference type="Proteomes" id="UP000437068">
    <property type="component" value="Unassembled WGS sequence"/>
</dbReference>
<evidence type="ECO:0000313" key="10">
    <source>
        <dbReference type="EMBL" id="KAE9299613.1"/>
    </source>
</evidence>
<dbReference type="EMBL" id="QXGB01000935">
    <property type="protein sequence ID" value="KAE9200734.1"/>
    <property type="molecule type" value="Genomic_DNA"/>
</dbReference>
<comment type="caution">
    <text evidence="2">The sequence shown here is derived from an EMBL/GenBank/DDBJ whole genome shotgun (WGS) entry which is preliminary data.</text>
</comment>
<evidence type="ECO:0000313" key="5">
    <source>
        <dbReference type="EMBL" id="KAE9124386.1"/>
    </source>
</evidence>
<organism evidence="2 12">
    <name type="scientific">Phytophthora fragariae</name>
    <dbReference type="NCBI Taxonomy" id="53985"/>
    <lineage>
        <taxon>Eukaryota</taxon>
        <taxon>Sar</taxon>
        <taxon>Stramenopiles</taxon>
        <taxon>Oomycota</taxon>
        <taxon>Peronosporomycetes</taxon>
        <taxon>Peronosporales</taxon>
        <taxon>Peronosporaceae</taxon>
        <taxon>Phytophthora</taxon>
    </lineage>
</organism>
<evidence type="ECO:0000313" key="15">
    <source>
        <dbReference type="Proteomes" id="UP000440367"/>
    </source>
</evidence>
<evidence type="ECO:0000313" key="16">
    <source>
        <dbReference type="Proteomes" id="UP000440732"/>
    </source>
</evidence>
<evidence type="ECO:0000313" key="13">
    <source>
        <dbReference type="Proteomes" id="UP000433483"/>
    </source>
</evidence>
<dbReference type="EMBL" id="QXFZ01000257">
    <property type="protein sequence ID" value="KAE9124386.1"/>
    <property type="molecule type" value="Genomic_DNA"/>
</dbReference>
<dbReference type="Proteomes" id="UP000476176">
    <property type="component" value="Unassembled WGS sequence"/>
</dbReference>
<dbReference type="EMBL" id="QXGE01000995">
    <property type="protein sequence ID" value="KAE9299613.1"/>
    <property type="molecule type" value="Genomic_DNA"/>
</dbReference>
<evidence type="ECO:0000313" key="4">
    <source>
        <dbReference type="EMBL" id="KAE9099299.1"/>
    </source>
</evidence>
<dbReference type="EMBL" id="QXGD01001110">
    <property type="protein sequence ID" value="KAE9214469.1"/>
    <property type="molecule type" value="Genomic_DNA"/>
</dbReference>
<dbReference type="EMBL" id="QXFX01000983">
    <property type="protein sequence ID" value="KAE9099299.1"/>
    <property type="molecule type" value="Genomic_DNA"/>
</dbReference>
<dbReference type="Proteomes" id="UP000488956">
    <property type="component" value="Unassembled WGS sequence"/>
</dbReference>
<dbReference type="Proteomes" id="UP000486351">
    <property type="component" value="Unassembled WGS sequence"/>
</dbReference>
<evidence type="ECO:0000313" key="3">
    <source>
        <dbReference type="EMBL" id="KAE8996462.1"/>
    </source>
</evidence>
<protein>
    <recommendedName>
        <fullName evidence="22">AMP-dependent synthetase/ligase domain-containing protein</fullName>
    </recommendedName>
</protein>
<feature type="signal peptide" evidence="1">
    <location>
        <begin position="1"/>
        <end position="20"/>
    </location>
</feature>
<gene>
    <name evidence="10" type="ORF">PF001_g15362</name>
    <name evidence="9" type="ORF">PF002_g17663</name>
    <name evidence="8" type="ORF">PF004_g15254</name>
    <name evidence="7" type="ORF">PF005_g15229</name>
    <name evidence="6" type="ORF">PF006_g6477</name>
    <name evidence="5" type="ORF">PF007_g6735</name>
    <name evidence="11" type="ORF">PF008_g15527</name>
    <name evidence="2" type="ORF">PF009_g7859</name>
    <name evidence="4" type="ORF">PF010_g15251</name>
    <name evidence="3" type="ORF">PF011_g15888</name>
</gene>
<name>A0A6A3FB25_9STRA</name>
<evidence type="ECO:0000313" key="20">
    <source>
        <dbReference type="Proteomes" id="UP000486351"/>
    </source>
</evidence>
<evidence type="ECO:0000313" key="21">
    <source>
        <dbReference type="Proteomes" id="UP000488956"/>
    </source>
</evidence>
<evidence type="ECO:0000313" key="18">
    <source>
        <dbReference type="Proteomes" id="UP000460718"/>
    </source>
</evidence>
<evidence type="ECO:0000313" key="11">
    <source>
        <dbReference type="EMBL" id="KAE9331258.1"/>
    </source>
</evidence>
<dbReference type="Proteomes" id="UP000460718">
    <property type="component" value="Unassembled WGS sequence"/>
</dbReference>
<dbReference type="AlphaFoldDB" id="A0A6A3FB25"/>
<proteinExistence type="predicted"/>
<keyword evidence="1" id="KW-0732">Signal</keyword>
<evidence type="ECO:0000313" key="19">
    <source>
        <dbReference type="Proteomes" id="UP000476176"/>
    </source>
</evidence>
<keyword evidence="13" id="KW-1185">Reference proteome</keyword>
<evidence type="ECO:0000256" key="1">
    <source>
        <dbReference type="SAM" id="SignalP"/>
    </source>
</evidence>
<evidence type="ECO:0000313" key="8">
    <source>
        <dbReference type="EMBL" id="KAE9213715.1"/>
    </source>
</evidence>
<evidence type="ECO:0000313" key="14">
    <source>
        <dbReference type="Proteomes" id="UP000437068"/>
    </source>
</evidence>
<dbReference type="EMBL" id="QXGA01000261">
    <property type="protein sequence ID" value="KAE9148994.1"/>
    <property type="molecule type" value="Genomic_DNA"/>
</dbReference>
<dbReference type="EMBL" id="QXFW01001105">
    <property type="protein sequence ID" value="KAE8996462.1"/>
    <property type="molecule type" value="Genomic_DNA"/>
</dbReference>
<feature type="chain" id="PRO_5036163780" description="AMP-dependent synthetase/ligase domain-containing protein" evidence="1">
    <location>
        <begin position="21"/>
        <end position="83"/>
    </location>
</feature>
<evidence type="ECO:0000313" key="9">
    <source>
        <dbReference type="EMBL" id="KAE9214469.1"/>
    </source>
</evidence>
<evidence type="ECO:0000313" key="6">
    <source>
        <dbReference type="EMBL" id="KAE9148994.1"/>
    </source>
</evidence>
<evidence type="ECO:0000313" key="2">
    <source>
        <dbReference type="EMBL" id="KAE8942373.1"/>
    </source>
</evidence>
<dbReference type="Proteomes" id="UP000440732">
    <property type="component" value="Unassembled WGS sequence"/>
</dbReference>
<sequence length="83" mass="8895">MPGPDIFSVSLLLGLLRVGSEVLVEPPCDLLHTEILPLIVHARAAVPTPLCTTGPALRCRRSRLLPCADGCDVCERSCVFPLC</sequence>
<evidence type="ECO:0000313" key="17">
    <source>
        <dbReference type="Proteomes" id="UP000441208"/>
    </source>
</evidence>
<dbReference type="Proteomes" id="UP000429523">
    <property type="component" value="Unassembled WGS sequence"/>
</dbReference>
<dbReference type="EMBL" id="QXFY01001011">
    <property type="protein sequence ID" value="KAE9331258.1"/>
    <property type="molecule type" value="Genomic_DNA"/>
</dbReference>
<dbReference type="Proteomes" id="UP000441208">
    <property type="component" value="Unassembled WGS sequence"/>
</dbReference>
<dbReference type="EMBL" id="QXGF01000309">
    <property type="protein sequence ID" value="KAE8942373.1"/>
    <property type="molecule type" value="Genomic_DNA"/>
</dbReference>
<dbReference type="EMBL" id="QXGC01001013">
    <property type="protein sequence ID" value="KAE9213715.1"/>
    <property type="molecule type" value="Genomic_DNA"/>
</dbReference>
<reference evidence="12 13" key="1">
    <citation type="submission" date="2018-08" db="EMBL/GenBank/DDBJ databases">
        <title>Genomic investigation of the strawberry pathogen Phytophthora fragariae indicates pathogenicity is determined by transcriptional variation in three key races.</title>
        <authorList>
            <person name="Adams T.M."/>
            <person name="Armitage A.D."/>
            <person name="Sobczyk M.K."/>
            <person name="Bates H.J."/>
            <person name="Dunwell J.M."/>
            <person name="Nellist C.F."/>
            <person name="Harrison R.J."/>
        </authorList>
    </citation>
    <scope>NUCLEOTIDE SEQUENCE [LARGE SCALE GENOMIC DNA]</scope>
    <source>
        <strain evidence="10 14">A4</strain>
        <strain evidence="9 15">BC-1</strain>
        <strain evidence="8 19">BC-23</strain>
        <strain evidence="7 13">NOV-27</strain>
        <strain evidence="6 16">NOV-5</strain>
        <strain evidence="5 17">NOV-71</strain>
        <strain evidence="11 20">NOV-77</strain>
        <strain evidence="2 12">NOV-9</strain>
        <strain evidence="4 21">ONT-3</strain>
        <strain evidence="3 18">SCRP245</strain>
    </source>
</reference>
<evidence type="ECO:0000313" key="12">
    <source>
        <dbReference type="Proteomes" id="UP000429523"/>
    </source>
</evidence>
<evidence type="ECO:0000313" key="7">
    <source>
        <dbReference type="EMBL" id="KAE9200734.1"/>
    </source>
</evidence>
<accession>A0A6A3FB25</accession>